<evidence type="ECO:0000313" key="5">
    <source>
        <dbReference type="EMBL" id="AIC92024.1"/>
    </source>
</evidence>
<dbReference type="PANTHER" id="PTHR33392">
    <property type="entry name" value="POLYISOPRENYL-TEICHOIC ACID--PEPTIDOGLYCAN TEICHOIC ACID TRANSFERASE TAGU"/>
    <property type="match status" value="1"/>
</dbReference>
<proteinExistence type="inferred from homology"/>
<evidence type="ECO:0000259" key="4">
    <source>
        <dbReference type="Pfam" id="PF03816"/>
    </source>
</evidence>
<feature type="compositionally biased region" description="Polar residues" evidence="2">
    <location>
        <begin position="58"/>
        <end position="68"/>
    </location>
</feature>
<dbReference type="AlphaFoldDB" id="A0A087VUN4"/>
<accession>A0A087VUN4</accession>
<dbReference type="HOGENOM" id="CLU_016455_0_1_11"/>
<dbReference type="NCBIfam" id="TIGR00350">
    <property type="entry name" value="lytR_cpsA_psr"/>
    <property type="match status" value="1"/>
</dbReference>
<feature type="compositionally biased region" description="Low complexity" evidence="2">
    <location>
        <begin position="40"/>
        <end position="57"/>
    </location>
</feature>
<keyword evidence="3" id="KW-0812">Transmembrane</keyword>
<feature type="region of interest" description="Disordered" evidence="2">
    <location>
        <begin position="1"/>
        <end position="113"/>
    </location>
</feature>
<dbReference type="Proteomes" id="UP000028569">
    <property type="component" value="Chromosome"/>
</dbReference>
<organism evidence="5 6">
    <name type="scientific">Bifidobacterium [indicum] DSM 20214 = LMG 11587</name>
    <dbReference type="NCBI Taxonomy" id="1341694"/>
    <lineage>
        <taxon>Bacteria</taxon>
        <taxon>Bacillati</taxon>
        <taxon>Actinomycetota</taxon>
        <taxon>Actinomycetes</taxon>
        <taxon>Bifidobacteriales</taxon>
        <taxon>Bifidobacteriaceae</taxon>
        <taxon>Bifidobacterium</taxon>
    </lineage>
</organism>
<evidence type="ECO:0000256" key="2">
    <source>
        <dbReference type="SAM" id="MobiDB-lite"/>
    </source>
</evidence>
<gene>
    <name evidence="5" type="ORF">BINDI_0752</name>
</gene>
<sequence length="429" mass="45595">MQPGPDESRHPQEPPSFMPYGHGRSHRRQAAPSAAESQMPPSFSPSSRTSSPKSTSTIGTRATQTGGSASPARRTAGSSRKTPARPTSTPKPARQASPAVSLHKQAPISSATVARKRHRGLRITAATLVILMLLLMALAGSCWFWINGKLNHSEMLTNMPGSQASTWLILGSDQRDGTPGAGEDGEITGFRTDTILILTKPRHGAASLISVPRDSLVKQDGEAMKINALAYTSGYKSLTAHIEEITGNKIDHVAIIKFGGLRGLVDAMGGVELCYDDNVDDPNSGMVWTPGCHLADGGAALAFSRMRYSDPKGDFGRAERQRQVIGAISKKVMKPSVALNPSSANKVIDAGLDAIVVDEKSNAWTLFRMVMAFRDATGEGGISGSLYWTDPDYYPGGIGSTVLLDDARNTSLFQELEQGSHAPGQVGGM</sequence>
<evidence type="ECO:0000256" key="1">
    <source>
        <dbReference type="ARBA" id="ARBA00006068"/>
    </source>
</evidence>
<dbReference type="Gene3D" id="3.40.630.190">
    <property type="entry name" value="LCP protein"/>
    <property type="match status" value="1"/>
</dbReference>
<name>A0A087VUN4_9BIFI</name>
<feature type="compositionally biased region" description="Basic and acidic residues" evidence="2">
    <location>
        <begin position="1"/>
        <end position="12"/>
    </location>
</feature>
<protein>
    <submittedName>
        <fullName evidence="5">Cell envelope-related transcriptional attenuator</fullName>
    </submittedName>
</protein>
<comment type="similarity">
    <text evidence="1">Belongs to the LytR/CpsA/Psr (LCP) family.</text>
</comment>
<dbReference type="InterPro" id="IPR050922">
    <property type="entry name" value="LytR/CpsA/Psr_CW_biosynth"/>
</dbReference>
<keyword evidence="6" id="KW-1185">Reference proteome</keyword>
<reference evidence="5 6" key="1">
    <citation type="journal article" date="2014" name="Appl. Environ. Microbiol.">
        <title>Genomic encyclopedia of type strains of the genus Bifidobacterium.</title>
        <authorList>
            <person name="Milani C."/>
            <person name="Lugli G.A."/>
            <person name="Duranti S."/>
            <person name="Turroni F."/>
            <person name="Bottacini F."/>
            <person name="Mangifesta M."/>
            <person name="Sanchez B."/>
            <person name="Viappiani A."/>
            <person name="Mancabelli L."/>
            <person name="Taminiau B."/>
            <person name="Delcenserie V."/>
            <person name="Barrangou R."/>
            <person name="Margolles A."/>
            <person name="van Sinderen D."/>
            <person name="Ventura M."/>
        </authorList>
    </citation>
    <scope>NUCLEOTIDE SEQUENCE [LARGE SCALE GENOMIC DNA]</scope>
    <source>
        <strain evidence="5 6">LMG 11587</strain>
    </source>
</reference>
<evidence type="ECO:0000313" key="6">
    <source>
        <dbReference type="Proteomes" id="UP000028569"/>
    </source>
</evidence>
<dbReference type="InterPro" id="IPR004474">
    <property type="entry name" value="LytR_CpsA_psr"/>
</dbReference>
<keyword evidence="3" id="KW-0472">Membrane</keyword>
<feature type="compositionally biased region" description="Polar residues" evidence="2">
    <location>
        <begin position="76"/>
        <end position="90"/>
    </location>
</feature>
<dbReference type="Pfam" id="PF03816">
    <property type="entry name" value="LytR_cpsA_psr"/>
    <property type="match status" value="1"/>
</dbReference>
<dbReference type="EMBL" id="CP006018">
    <property type="protein sequence ID" value="AIC92024.1"/>
    <property type="molecule type" value="Genomic_DNA"/>
</dbReference>
<evidence type="ECO:0000256" key="3">
    <source>
        <dbReference type="SAM" id="Phobius"/>
    </source>
</evidence>
<feature type="domain" description="Cell envelope-related transcriptional attenuator" evidence="4">
    <location>
        <begin position="191"/>
        <end position="332"/>
    </location>
</feature>
<keyword evidence="3" id="KW-1133">Transmembrane helix</keyword>
<dbReference type="KEGG" id="bii:BINDI_0752"/>
<feature type="transmembrane region" description="Helical" evidence="3">
    <location>
        <begin position="125"/>
        <end position="146"/>
    </location>
</feature>
<dbReference type="PANTHER" id="PTHR33392:SF6">
    <property type="entry name" value="POLYISOPRENYL-TEICHOIC ACID--PEPTIDOGLYCAN TEICHOIC ACID TRANSFERASE TAGU"/>
    <property type="match status" value="1"/>
</dbReference>